<feature type="region of interest" description="Disordered" evidence="1">
    <location>
        <begin position="465"/>
        <end position="484"/>
    </location>
</feature>
<feature type="compositionally biased region" description="Basic and acidic residues" evidence="1">
    <location>
        <begin position="465"/>
        <end position="476"/>
    </location>
</feature>
<dbReference type="AlphaFoldDB" id="A0A0G4FVJ2"/>
<evidence type="ECO:0000313" key="2">
    <source>
        <dbReference type="EMBL" id="CEM19234.1"/>
    </source>
</evidence>
<proteinExistence type="predicted"/>
<sequence length="498" mass="55181">MSEYLNGRVSRGGGGLLVRVADDIYFRHDSSMGDTCTPVSFLSWETEVPYAVWHAPWYFEDAMSNGTSNIIRSDAHCPSSVLRRCPSEAVGLDPPPGSPGIGWDFPVVTTIIAKRFEEQDRRVMPSALYPHDANSCNDAYAPREGRLIPSFWGRNSETGRGCRMGVFANGTFDWAGDLCCAPEEGLQKGKGKGSKEEGKKSVEIPVEGQRCLTRLEHQCECEWAFAGSEGDWVPWVQHYAKFRGSNEVANSWKRGWQKYLNLAACWFPPTPRGFEGLTCLQNALYHLRDLFDDDSAPSGKNQFGVKRWWGWTELAAPRGVSDRSVWDAVAIKLPPGAVSLESLSADAIQKLSIILRSFFLTVLGGSRVRLGQEQVKEDGGDAIASGRVSSEGLLESVGWGRKPVLLLSEVPDREGRFRRRFFCEDFDLGWVVLRFHSGENACVLCEKGSPGFTACMETASDTQREALARAEPDPQRNKGLRPVSEQALTEETEALLLV</sequence>
<name>A0A0G4FVJ2_9ALVE</name>
<dbReference type="VEuPathDB" id="CryptoDB:Cvel_19001"/>
<dbReference type="EMBL" id="CDMZ01000671">
    <property type="protein sequence ID" value="CEM19234.1"/>
    <property type="molecule type" value="Genomic_DNA"/>
</dbReference>
<accession>A0A0G4FVJ2</accession>
<reference evidence="2" key="1">
    <citation type="submission" date="2014-11" db="EMBL/GenBank/DDBJ databases">
        <authorList>
            <person name="Otto D Thomas"/>
            <person name="Naeem Raeece"/>
        </authorList>
    </citation>
    <scope>NUCLEOTIDE SEQUENCE</scope>
</reference>
<organism evidence="2">
    <name type="scientific">Chromera velia CCMP2878</name>
    <dbReference type="NCBI Taxonomy" id="1169474"/>
    <lineage>
        <taxon>Eukaryota</taxon>
        <taxon>Sar</taxon>
        <taxon>Alveolata</taxon>
        <taxon>Colpodellida</taxon>
        <taxon>Chromeraceae</taxon>
        <taxon>Chromera</taxon>
    </lineage>
</organism>
<protein>
    <submittedName>
        <fullName evidence="2">Uncharacterized protein</fullName>
    </submittedName>
</protein>
<evidence type="ECO:0000256" key="1">
    <source>
        <dbReference type="SAM" id="MobiDB-lite"/>
    </source>
</evidence>
<dbReference type="PhylomeDB" id="A0A0G4FVJ2"/>
<gene>
    <name evidence="2" type="ORF">Cvel_19001</name>
</gene>